<evidence type="ECO:0000313" key="3">
    <source>
        <dbReference type="Proteomes" id="UP001196413"/>
    </source>
</evidence>
<feature type="compositionally biased region" description="Basic and acidic residues" evidence="1">
    <location>
        <begin position="59"/>
        <end position="92"/>
    </location>
</feature>
<dbReference type="EMBL" id="JAHQIW010006242">
    <property type="protein sequence ID" value="KAJ1368607.1"/>
    <property type="molecule type" value="Genomic_DNA"/>
</dbReference>
<comment type="caution">
    <text evidence="2">The sequence shown here is derived from an EMBL/GenBank/DDBJ whole genome shotgun (WGS) entry which is preliminary data.</text>
</comment>
<sequence>MATHSSRSLTLNGGHGSLPREGSFLCTSELFGKLIRLALIQRTSEKDVRFITQKTRRISKNERSNDQVQRNQERPMPKMARKTSDQRVESPKHRQKISRKISFYARKSFIRKGCSKSFYSEKILLIFMSHKEN</sequence>
<protein>
    <submittedName>
        <fullName evidence="2">Uncharacterized protein</fullName>
    </submittedName>
</protein>
<accession>A0AAD5R305</accession>
<evidence type="ECO:0000313" key="2">
    <source>
        <dbReference type="EMBL" id="KAJ1368607.1"/>
    </source>
</evidence>
<dbReference type="Proteomes" id="UP001196413">
    <property type="component" value="Unassembled WGS sequence"/>
</dbReference>
<evidence type="ECO:0000256" key="1">
    <source>
        <dbReference type="SAM" id="MobiDB-lite"/>
    </source>
</evidence>
<feature type="region of interest" description="Disordered" evidence="1">
    <location>
        <begin position="52"/>
        <end position="97"/>
    </location>
</feature>
<keyword evidence="3" id="KW-1185">Reference proteome</keyword>
<gene>
    <name evidence="2" type="ORF">KIN20_029776</name>
</gene>
<reference evidence="2" key="1">
    <citation type="submission" date="2021-06" db="EMBL/GenBank/DDBJ databases">
        <title>Parelaphostrongylus tenuis whole genome reference sequence.</title>
        <authorList>
            <person name="Garwood T.J."/>
            <person name="Larsen P.A."/>
            <person name="Fountain-Jones N.M."/>
            <person name="Garbe J.R."/>
            <person name="Macchietto M.G."/>
            <person name="Kania S.A."/>
            <person name="Gerhold R.W."/>
            <person name="Richards J.E."/>
            <person name="Wolf T.M."/>
        </authorList>
    </citation>
    <scope>NUCLEOTIDE SEQUENCE</scope>
    <source>
        <strain evidence="2">MNPRO001-30</strain>
        <tissue evidence="2">Meninges</tissue>
    </source>
</reference>
<organism evidence="2 3">
    <name type="scientific">Parelaphostrongylus tenuis</name>
    <name type="common">Meningeal worm</name>
    <dbReference type="NCBI Taxonomy" id="148309"/>
    <lineage>
        <taxon>Eukaryota</taxon>
        <taxon>Metazoa</taxon>
        <taxon>Ecdysozoa</taxon>
        <taxon>Nematoda</taxon>
        <taxon>Chromadorea</taxon>
        <taxon>Rhabditida</taxon>
        <taxon>Rhabditina</taxon>
        <taxon>Rhabditomorpha</taxon>
        <taxon>Strongyloidea</taxon>
        <taxon>Metastrongylidae</taxon>
        <taxon>Parelaphostrongylus</taxon>
    </lineage>
</organism>
<name>A0AAD5R305_PARTN</name>
<proteinExistence type="predicted"/>
<dbReference type="AlphaFoldDB" id="A0AAD5R305"/>